<protein>
    <recommendedName>
        <fullName evidence="5">EF-hand domain-containing protein</fullName>
    </recommendedName>
</protein>
<feature type="region of interest" description="Disordered" evidence="4">
    <location>
        <begin position="36"/>
        <end position="67"/>
    </location>
</feature>
<feature type="compositionally biased region" description="Polar residues" evidence="4">
    <location>
        <begin position="939"/>
        <end position="967"/>
    </location>
</feature>
<dbReference type="PROSITE" id="PS50222">
    <property type="entry name" value="EF_HAND_2"/>
    <property type="match status" value="5"/>
</dbReference>
<dbReference type="InterPro" id="IPR011992">
    <property type="entry name" value="EF-hand-dom_pair"/>
</dbReference>
<name>A0A2P4XRY1_9STRA</name>
<dbReference type="OrthoDB" id="26525at2759"/>
<evidence type="ECO:0000256" key="4">
    <source>
        <dbReference type="SAM" id="MobiDB-lite"/>
    </source>
</evidence>
<evidence type="ECO:0000256" key="1">
    <source>
        <dbReference type="ARBA" id="ARBA00022723"/>
    </source>
</evidence>
<comment type="caution">
    <text evidence="6">The sequence shown here is derived from an EMBL/GenBank/DDBJ whole genome shotgun (WGS) entry which is preliminary data.</text>
</comment>
<proteinExistence type="predicted"/>
<dbReference type="PROSITE" id="PS00018">
    <property type="entry name" value="EF_HAND_1"/>
    <property type="match status" value="5"/>
</dbReference>
<feature type="region of interest" description="Disordered" evidence="4">
    <location>
        <begin position="367"/>
        <end position="386"/>
    </location>
</feature>
<dbReference type="SMART" id="SM00054">
    <property type="entry name" value="EFh"/>
    <property type="match status" value="6"/>
</dbReference>
<organism evidence="6 7">
    <name type="scientific">Phytophthora palmivora</name>
    <dbReference type="NCBI Taxonomy" id="4796"/>
    <lineage>
        <taxon>Eukaryota</taxon>
        <taxon>Sar</taxon>
        <taxon>Stramenopiles</taxon>
        <taxon>Oomycota</taxon>
        <taxon>Peronosporomycetes</taxon>
        <taxon>Peronosporales</taxon>
        <taxon>Peronosporaceae</taxon>
        <taxon>Phytophthora</taxon>
    </lineage>
</organism>
<evidence type="ECO:0000256" key="3">
    <source>
        <dbReference type="ARBA" id="ARBA00022837"/>
    </source>
</evidence>
<dbReference type="InterPro" id="IPR051581">
    <property type="entry name" value="Ca-bind"/>
</dbReference>
<dbReference type="Pfam" id="PF00036">
    <property type="entry name" value="EF-hand_1"/>
    <property type="match status" value="1"/>
</dbReference>
<feature type="compositionally biased region" description="Polar residues" evidence="4">
    <location>
        <begin position="233"/>
        <end position="242"/>
    </location>
</feature>
<feature type="domain" description="EF-hand" evidence="5">
    <location>
        <begin position="426"/>
        <end position="461"/>
    </location>
</feature>
<dbReference type="SUPFAM" id="SSF47473">
    <property type="entry name" value="EF-hand"/>
    <property type="match status" value="2"/>
</dbReference>
<feature type="domain" description="EF-hand" evidence="5">
    <location>
        <begin position="861"/>
        <end position="896"/>
    </location>
</feature>
<keyword evidence="1" id="KW-0479">Metal-binding</keyword>
<feature type="compositionally biased region" description="Low complexity" evidence="4">
    <location>
        <begin position="982"/>
        <end position="996"/>
    </location>
</feature>
<feature type="domain" description="EF-hand" evidence="5">
    <location>
        <begin position="565"/>
        <end position="600"/>
    </location>
</feature>
<dbReference type="Pfam" id="PF13202">
    <property type="entry name" value="EF-hand_5"/>
    <property type="match status" value="1"/>
</dbReference>
<feature type="domain" description="EF-hand" evidence="5">
    <location>
        <begin position="266"/>
        <end position="301"/>
    </location>
</feature>
<dbReference type="PROSITE" id="PS50096">
    <property type="entry name" value="IQ"/>
    <property type="match status" value="1"/>
</dbReference>
<dbReference type="PANTHER" id="PTHR34524:SF6">
    <property type="entry name" value="CALCYPHOSINE LIKE"/>
    <property type="match status" value="1"/>
</dbReference>
<evidence type="ECO:0000313" key="6">
    <source>
        <dbReference type="EMBL" id="POM68314.1"/>
    </source>
</evidence>
<feature type="region of interest" description="Disordered" evidence="4">
    <location>
        <begin position="211"/>
        <end position="242"/>
    </location>
</feature>
<feature type="domain" description="EF-hand" evidence="5">
    <location>
        <begin position="645"/>
        <end position="680"/>
    </location>
</feature>
<dbReference type="Proteomes" id="UP000237271">
    <property type="component" value="Unassembled WGS sequence"/>
</dbReference>
<sequence>MSWQKAQRSRLQKEHDDLDLLIKTYQSVLDKNGCNTLSSSQLQQPSSPIRGDLSPQSPPVSPTASLSSKKPVFLKTWEERERERRLEKEISKAQRIEDEKQRIIQHILDRQQRDDYAALISKFAENRKQRAARHIQTFFRNIKFFLHAQRCVAEYRAATLVQTAWRRFVLMRQYPHRLKARKQENEILLMAQNERELRQWLAGMEQKQREEAMARAMSPPESIQSDEAEDCNEGTSPSASPSKQVVDTLVSTWRKLHRVFVLAHRAKGIDYNTLFSEIDLRKDDVIDRAELRLGARSFGVRLDRKITRALITLIRTKCGAPSKPLLVTFEQFLTGFELTSHLVKSADTNLLRDDILEHSADDSRKKINANDTADETLANGSPGTRDNKTIDEEALIMTVRALRAAVYEAATAFLGTMGKPSNDYRAFRDALATIFSEFDTDKNGELDVDELVACMASFNLRLSNEKISLVRELFVGDYESDKIGVVEFISFVLAHSSSFGEDELGLLGRRIREQIMNCVQQAQAQTESIEDAVRLVFAAAYKREDQKDCSIRDFVRVLNRLHLGITPSQVARLVVRLDRNGDRSISFEELLIWLRIRSKTSHDDNLVVSFGRATALQLATEKAKALRLLLENLATNLTSPITHESKKANLISLFRQIDLNNSGKISQEELQLFLGKQNLLSFVGTEVLIQLCGVSILPQNPVALVAQEMMTLLDLNANGVTTLKEWLTFAQFENEKDGTDPVVVESIRKALTESENNDPERLMMWFTRLSGSISAATTRQGERAQMKIRVAEFKTALRAKLGGAHSISIKIINRVVESLDKDSSGWITTSELSAWAFPPRDLEELLRLVINSWQIEFQQFTGADFAANLYQRFDVDDNGSLAVQELLQGFLLFGLTLSEYESQVLLIAFDLDRDGCWSKPEFFAFVSQLFPTESLIEEPSTSNFPQHTEETLNSPTVQASSNDSGEGSNAYGDSAFSDNDQLLESGSSNGLSSPSYSDKKKVVVRPVEYSEDFDETSV</sequence>
<reference evidence="6 7" key="1">
    <citation type="journal article" date="2017" name="Genome Biol. Evol.">
        <title>Phytophthora megakarya and P. palmivora, closely related causal agents of cacao black pod rot, underwent increases in genome sizes and gene numbers by different mechanisms.</title>
        <authorList>
            <person name="Ali S.S."/>
            <person name="Shao J."/>
            <person name="Lary D.J."/>
            <person name="Kronmiller B."/>
            <person name="Shen D."/>
            <person name="Strem M.D."/>
            <person name="Amoako-Attah I."/>
            <person name="Akrofi A.Y."/>
            <person name="Begoude B.A."/>
            <person name="Ten Hoopen G.M."/>
            <person name="Coulibaly K."/>
            <person name="Kebe B.I."/>
            <person name="Melnick R.L."/>
            <person name="Guiltinan M.J."/>
            <person name="Tyler B.M."/>
            <person name="Meinhardt L.W."/>
            <person name="Bailey B.A."/>
        </authorList>
    </citation>
    <scope>NUCLEOTIDE SEQUENCE [LARGE SCALE GENOMIC DNA]</scope>
    <source>
        <strain evidence="7">sbr112.9</strain>
    </source>
</reference>
<evidence type="ECO:0000259" key="5">
    <source>
        <dbReference type="PROSITE" id="PS50222"/>
    </source>
</evidence>
<accession>A0A2P4XRY1</accession>
<keyword evidence="7" id="KW-1185">Reference proteome</keyword>
<dbReference type="InterPro" id="IPR018247">
    <property type="entry name" value="EF_Hand_1_Ca_BS"/>
</dbReference>
<dbReference type="AlphaFoldDB" id="A0A2P4XRY1"/>
<dbReference type="GO" id="GO:0005509">
    <property type="term" value="F:calcium ion binding"/>
    <property type="evidence" value="ECO:0007669"/>
    <property type="project" value="InterPro"/>
</dbReference>
<dbReference type="InterPro" id="IPR002048">
    <property type="entry name" value="EF_hand_dom"/>
</dbReference>
<dbReference type="EMBL" id="NCKW01008273">
    <property type="protein sequence ID" value="POM68314.1"/>
    <property type="molecule type" value="Genomic_DNA"/>
</dbReference>
<dbReference type="PANTHER" id="PTHR34524">
    <property type="entry name" value="CALCYPHOSIN"/>
    <property type="match status" value="1"/>
</dbReference>
<keyword evidence="2" id="KW-0677">Repeat</keyword>
<keyword evidence="3" id="KW-0106">Calcium</keyword>
<gene>
    <name evidence="6" type="ORF">PHPALM_15543</name>
</gene>
<evidence type="ECO:0000256" key="2">
    <source>
        <dbReference type="ARBA" id="ARBA00022737"/>
    </source>
</evidence>
<feature type="region of interest" description="Disordered" evidence="4">
    <location>
        <begin position="937"/>
        <end position="1000"/>
    </location>
</feature>
<dbReference type="Gene3D" id="1.10.238.10">
    <property type="entry name" value="EF-hand"/>
    <property type="match status" value="4"/>
</dbReference>
<feature type="compositionally biased region" description="Low complexity" evidence="4">
    <location>
        <begin position="37"/>
        <end position="48"/>
    </location>
</feature>
<evidence type="ECO:0000313" key="7">
    <source>
        <dbReference type="Proteomes" id="UP000237271"/>
    </source>
</evidence>